<dbReference type="FunFam" id="3.80.10.10:FF:000383">
    <property type="entry name" value="Leucine-rich repeat receptor protein kinase EMS1"/>
    <property type="match status" value="1"/>
</dbReference>
<protein>
    <submittedName>
        <fullName evidence="11">Protein kinase domain</fullName>
    </submittedName>
</protein>
<evidence type="ECO:0000256" key="6">
    <source>
        <dbReference type="ARBA" id="ARBA00022737"/>
    </source>
</evidence>
<keyword evidence="8" id="KW-0472">Membrane</keyword>
<dbReference type="PANTHER" id="PTHR48056:SF63">
    <property type="entry name" value="PROTEIN KINASE DOMAIN-CONTAINING PROTEIN"/>
    <property type="match status" value="1"/>
</dbReference>
<dbReference type="PRINTS" id="PR00019">
    <property type="entry name" value="LEURICHRPT"/>
</dbReference>
<dbReference type="GO" id="GO:0005524">
    <property type="term" value="F:ATP binding"/>
    <property type="evidence" value="ECO:0007669"/>
    <property type="project" value="InterPro"/>
</dbReference>
<dbReference type="FunFam" id="3.80.10.10:FF:000041">
    <property type="entry name" value="LRR receptor-like serine/threonine-protein kinase ERECTA"/>
    <property type="match status" value="1"/>
</dbReference>
<dbReference type="PROSITE" id="PS50011">
    <property type="entry name" value="PROTEIN_KINASE_DOM"/>
    <property type="match status" value="1"/>
</dbReference>
<evidence type="ECO:0000313" key="12">
    <source>
        <dbReference type="Proteomes" id="UP001370490"/>
    </source>
</evidence>
<dbReference type="InterPro" id="IPR001611">
    <property type="entry name" value="Leu-rich_rpt"/>
</dbReference>
<evidence type="ECO:0000256" key="5">
    <source>
        <dbReference type="ARBA" id="ARBA00022729"/>
    </source>
</evidence>
<reference evidence="11 12" key="1">
    <citation type="submission" date="2023-12" db="EMBL/GenBank/DDBJ databases">
        <title>A high-quality genome assembly for Dillenia turbinata (Dilleniales).</title>
        <authorList>
            <person name="Chanderbali A."/>
        </authorList>
    </citation>
    <scope>NUCLEOTIDE SEQUENCE [LARGE SCALE GENOMIC DNA]</scope>
    <source>
        <strain evidence="11">LSX21</strain>
        <tissue evidence="11">Leaf</tissue>
    </source>
</reference>
<name>A0AAN8YTY9_9MAGN</name>
<dbReference type="Gene3D" id="3.80.10.10">
    <property type="entry name" value="Ribonuclease Inhibitor"/>
    <property type="match status" value="3"/>
</dbReference>
<evidence type="ECO:0000259" key="10">
    <source>
        <dbReference type="PROSITE" id="PS50011"/>
    </source>
</evidence>
<sequence>MPEYLFGFRGLSFLDLSHNRFSGLNFNTFGSCKSLTYLKLSNNFFIHNIPPEIGNCSNLNSFLVGGNILEGGIPDEIGLISELEVLDVYRNSLTNLIPKQLSNRSKLSVLILTYTVSGLVSVDDGSLLSKGEYDAFAGGAPASLLLLPSFKNYLNGEISESLGHWKSLIYLYLSSNSFLGPLPRQLQVPCMMYFNVSRNLLAGFLPNVAEYSCSSSLVGDVALDDEGGIAGNFSKTTPKPYYRLLLNENMLNGSLHGTLFWDCNQLREFSVNSQQLLFNCSELLDFDATQNQIGGFLAPGIGTLAMLRLLDLRGNWLSGSLPAQLGVLKSLKSILLGANNLTGEIPTQLGELTSLEVLELSQNALMGIIPACWADASNLETAFLGETTILKSITTSRWNPTLFRRSNGGSGKKLKTSTIALVTSYHCILNSPGDVLVLARRKISRLSSLRRKVVVTFADFPSELNYDNVVRATENFKPNWYRRVWFNLHKGKLVPGVLIAVKRLSIGRFRGIQQFDEEMTTLGRIRHRNLVTLIGYYVGEDVPNLQLSFWWNFETFIQDRSDKNSECWTILKIAFDVAQALSYLHYSCVPRIVHGDITLNAYLSNFGLARLLEVSETHATTDVAGTFGYLAPKNATTKNATTCRVSDKADTIVEMEGRSALHNCWALRKLNALVSRSCGSLAQALNKRSMAPFEASTTIWATTKISLRPKHWLVNRLLGPRMQV</sequence>
<dbReference type="InterPro" id="IPR000719">
    <property type="entry name" value="Prot_kinase_dom"/>
</dbReference>
<keyword evidence="11" id="KW-0418">Kinase</keyword>
<keyword evidence="2" id="KW-1003">Cell membrane</keyword>
<evidence type="ECO:0000256" key="9">
    <source>
        <dbReference type="ARBA" id="ARBA00023180"/>
    </source>
</evidence>
<evidence type="ECO:0000256" key="3">
    <source>
        <dbReference type="ARBA" id="ARBA00022614"/>
    </source>
</evidence>
<keyword evidence="6" id="KW-0677">Repeat</keyword>
<gene>
    <name evidence="11" type="ORF">RJ641_022502</name>
</gene>
<dbReference type="Proteomes" id="UP001370490">
    <property type="component" value="Unassembled WGS sequence"/>
</dbReference>
<keyword evidence="3" id="KW-0433">Leucine-rich repeat</keyword>
<dbReference type="GO" id="GO:0005886">
    <property type="term" value="C:plasma membrane"/>
    <property type="evidence" value="ECO:0007669"/>
    <property type="project" value="UniProtKB-SubCell"/>
</dbReference>
<dbReference type="Gene3D" id="3.30.200.20">
    <property type="entry name" value="Phosphorylase Kinase, domain 1"/>
    <property type="match status" value="1"/>
</dbReference>
<evidence type="ECO:0000313" key="11">
    <source>
        <dbReference type="EMBL" id="KAK6912901.1"/>
    </source>
</evidence>
<keyword evidence="5" id="KW-0732">Signal</keyword>
<keyword evidence="12" id="KW-1185">Reference proteome</keyword>
<dbReference type="SUPFAM" id="SSF52058">
    <property type="entry name" value="L domain-like"/>
    <property type="match status" value="1"/>
</dbReference>
<dbReference type="SUPFAM" id="SSF56112">
    <property type="entry name" value="Protein kinase-like (PK-like)"/>
    <property type="match status" value="1"/>
</dbReference>
<dbReference type="AlphaFoldDB" id="A0AAN8YTY9"/>
<dbReference type="InterPro" id="IPR003591">
    <property type="entry name" value="Leu-rich_rpt_typical-subtyp"/>
</dbReference>
<comment type="subcellular location">
    <subcellularLocation>
        <location evidence="1">Cell membrane</location>
    </subcellularLocation>
</comment>
<evidence type="ECO:0000256" key="1">
    <source>
        <dbReference type="ARBA" id="ARBA00004236"/>
    </source>
</evidence>
<dbReference type="SMART" id="SM00369">
    <property type="entry name" value="LRR_TYP"/>
    <property type="match status" value="5"/>
</dbReference>
<dbReference type="Pfam" id="PF00560">
    <property type="entry name" value="LRR_1"/>
    <property type="match status" value="4"/>
</dbReference>
<keyword evidence="11" id="KW-0808">Transferase</keyword>
<dbReference type="GO" id="GO:0004672">
    <property type="term" value="F:protein kinase activity"/>
    <property type="evidence" value="ECO:0007669"/>
    <property type="project" value="InterPro"/>
</dbReference>
<dbReference type="InterPro" id="IPR011009">
    <property type="entry name" value="Kinase-like_dom_sf"/>
</dbReference>
<keyword evidence="4" id="KW-0812">Transmembrane</keyword>
<dbReference type="InterPro" id="IPR032675">
    <property type="entry name" value="LRR_dom_sf"/>
</dbReference>
<evidence type="ECO:0000256" key="4">
    <source>
        <dbReference type="ARBA" id="ARBA00022692"/>
    </source>
</evidence>
<dbReference type="Pfam" id="PF00069">
    <property type="entry name" value="Pkinase"/>
    <property type="match status" value="1"/>
</dbReference>
<evidence type="ECO:0000256" key="7">
    <source>
        <dbReference type="ARBA" id="ARBA00022989"/>
    </source>
</evidence>
<evidence type="ECO:0000256" key="2">
    <source>
        <dbReference type="ARBA" id="ARBA00022475"/>
    </source>
</evidence>
<comment type="caution">
    <text evidence="11">The sequence shown here is derived from an EMBL/GenBank/DDBJ whole genome shotgun (WGS) entry which is preliminary data.</text>
</comment>
<proteinExistence type="predicted"/>
<dbReference type="InterPro" id="IPR050647">
    <property type="entry name" value="Plant_LRR-RLKs"/>
</dbReference>
<evidence type="ECO:0000256" key="8">
    <source>
        <dbReference type="ARBA" id="ARBA00023136"/>
    </source>
</evidence>
<keyword evidence="9" id="KW-0325">Glycoprotein</keyword>
<dbReference type="EMBL" id="JBAMMX010000027">
    <property type="protein sequence ID" value="KAK6912901.1"/>
    <property type="molecule type" value="Genomic_DNA"/>
</dbReference>
<keyword evidence="7" id="KW-1133">Transmembrane helix</keyword>
<accession>A0AAN8YTY9</accession>
<organism evidence="11 12">
    <name type="scientific">Dillenia turbinata</name>
    <dbReference type="NCBI Taxonomy" id="194707"/>
    <lineage>
        <taxon>Eukaryota</taxon>
        <taxon>Viridiplantae</taxon>
        <taxon>Streptophyta</taxon>
        <taxon>Embryophyta</taxon>
        <taxon>Tracheophyta</taxon>
        <taxon>Spermatophyta</taxon>
        <taxon>Magnoliopsida</taxon>
        <taxon>eudicotyledons</taxon>
        <taxon>Gunneridae</taxon>
        <taxon>Pentapetalae</taxon>
        <taxon>Dilleniales</taxon>
        <taxon>Dilleniaceae</taxon>
        <taxon>Dillenia</taxon>
    </lineage>
</organism>
<dbReference type="PANTHER" id="PTHR48056">
    <property type="entry name" value="LRR RECEPTOR-LIKE SERINE/THREONINE-PROTEIN KINASE-RELATED"/>
    <property type="match status" value="1"/>
</dbReference>
<feature type="domain" description="Protein kinase" evidence="10">
    <location>
        <begin position="455"/>
        <end position="724"/>
    </location>
</feature>
<dbReference type="Gene3D" id="1.10.510.10">
    <property type="entry name" value="Transferase(Phosphotransferase) domain 1"/>
    <property type="match status" value="1"/>
</dbReference>